<keyword evidence="10" id="KW-1185">Reference proteome</keyword>
<feature type="transmembrane region" description="Helical" evidence="7">
    <location>
        <begin position="20"/>
        <end position="39"/>
    </location>
</feature>
<feature type="transmembrane region" description="Helical" evidence="7">
    <location>
        <begin position="99"/>
        <end position="119"/>
    </location>
</feature>
<dbReference type="SUPFAM" id="SSF54862">
    <property type="entry name" value="4Fe-4S ferredoxins"/>
    <property type="match status" value="1"/>
</dbReference>
<evidence type="ECO:0000256" key="7">
    <source>
        <dbReference type="SAM" id="Phobius"/>
    </source>
</evidence>
<evidence type="ECO:0000256" key="2">
    <source>
        <dbReference type="ARBA" id="ARBA00022485"/>
    </source>
</evidence>
<keyword evidence="5" id="KW-0408">Iron</keyword>
<evidence type="ECO:0000256" key="5">
    <source>
        <dbReference type="ARBA" id="ARBA00023004"/>
    </source>
</evidence>
<keyword evidence="7" id="KW-0812">Transmembrane</keyword>
<dbReference type="PANTHER" id="PTHR30176">
    <property type="entry name" value="FERREDOXIN-TYPE PROTEIN NAPH"/>
    <property type="match status" value="1"/>
</dbReference>
<evidence type="ECO:0000256" key="6">
    <source>
        <dbReference type="ARBA" id="ARBA00023014"/>
    </source>
</evidence>
<dbReference type="AlphaFoldDB" id="A0A3N9P910"/>
<feature type="domain" description="4Fe-4S ferredoxin-type" evidence="8">
    <location>
        <begin position="223"/>
        <end position="249"/>
    </location>
</feature>
<dbReference type="Pfam" id="PF12801">
    <property type="entry name" value="Fer4_5"/>
    <property type="match status" value="2"/>
</dbReference>
<evidence type="ECO:0000256" key="4">
    <source>
        <dbReference type="ARBA" id="ARBA00022982"/>
    </source>
</evidence>
<gene>
    <name evidence="9" type="ORF">EH198_06615</name>
</gene>
<organism evidence="9 10">
    <name type="scientific">Paenibacillus rhizophilus</name>
    <dbReference type="NCBI Taxonomy" id="1850366"/>
    <lineage>
        <taxon>Bacteria</taxon>
        <taxon>Bacillati</taxon>
        <taxon>Bacillota</taxon>
        <taxon>Bacilli</taxon>
        <taxon>Bacillales</taxon>
        <taxon>Paenibacillaceae</taxon>
        <taxon>Paenibacillus</taxon>
    </lineage>
</organism>
<dbReference type="RefSeq" id="WP_124694754.1">
    <property type="nucleotide sequence ID" value="NZ_JBHUFE010000008.1"/>
</dbReference>
<reference evidence="9 10" key="1">
    <citation type="submission" date="2018-11" db="EMBL/GenBank/DDBJ databases">
        <title>Genome sequence of strain 7197.</title>
        <authorList>
            <person name="Gao J."/>
            <person name="Sun J."/>
        </authorList>
    </citation>
    <scope>NUCLEOTIDE SEQUENCE [LARGE SCALE GENOMIC DNA]</scope>
    <source>
        <strain evidence="9 10">7197</strain>
    </source>
</reference>
<proteinExistence type="predicted"/>
<evidence type="ECO:0000256" key="1">
    <source>
        <dbReference type="ARBA" id="ARBA00022448"/>
    </source>
</evidence>
<evidence type="ECO:0000313" key="9">
    <source>
        <dbReference type="EMBL" id="RQW12718.1"/>
    </source>
</evidence>
<dbReference type="GO" id="GO:0046872">
    <property type="term" value="F:metal ion binding"/>
    <property type="evidence" value="ECO:0007669"/>
    <property type="project" value="UniProtKB-KW"/>
</dbReference>
<sequence length="268" mass="29490">MNSTSKRRARRLNIQKTVSIASFLLLPVTLNYFSPYLIIDGLFHGVMAGAFFVWLAFLLSGLFAGRAACGYICPYGGLQTALNEWRKKPLRLITHLKPVRYVLGLIWLGFIVYPLVASAKWPKVQPFYLTENYISVDNWAKAVFMAVIVLLLSIAPLLLGKRATCLYICPMSILNTIGTRIGRILGLPGLRLSADAAKCVSCGSCTRACSMSLKVTEMVKNETMDHPDCILCGECASVCRSGAVVRHFGRAVACGTKKRTSRSETKDV</sequence>
<dbReference type="PANTHER" id="PTHR30176:SF3">
    <property type="entry name" value="FERREDOXIN-TYPE PROTEIN NAPH"/>
    <property type="match status" value="1"/>
</dbReference>
<keyword evidence="1" id="KW-0813">Transport</keyword>
<dbReference type="OrthoDB" id="9806398at2"/>
<dbReference type="GO" id="GO:0051539">
    <property type="term" value="F:4 iron, 4 sulfur cluster binding"/>
    <property type="evidence" value="ECO:0007669"/>
    <property type="project" value="UniProtKB-KW"/>
</dbReference>
<dbReference type="PROSITE" id="PS51379">
    <property type="entry name" value="4FE4S_FER_2"/>
    <property type="match status" value="2"/>
</dbReference>
<evidence type="ECO:0000256" key="3">
    <source>
        <dbReference type="ARBA" id="ARBA00022723"/>
    </source>
</evidence>
<dbReference type="InterPro" id="IPR017896">
    <property type="entry name" value="4Fe4S_Fe-S-bd"/>
</dbReference>
<keyword evidence="2" id="KW-0004">4Fe-4S</keyword>
<protein>
    <submittedName>
        <fullName evidence="9">4Fe-4S binding protein</fullName>
    </submittedName>
</protein>
<feature type="transmembrane region" description="Helical" evidence="7">
    <location>
        <begin position="51"/>
        <end position="78"/>
    </location>
</feature>
<dbReference type="Proteomes" id="UP000282529">
    <property type="component" value="Unassembled WGS sequence"/>
</dbReference>
<keyword evidence="7" id="KW-0472">Membrane</keyword>
<dbReference type="GO" id="GO:0005886">
    <property type="term" value="C:plasma membrane"/>
    <property type="evidence" value="ECO:0007669"/>
    <property type="project" value="TreeGrafter"/>
</dbReference>
<keyword evidence="7" id="KW-1133">Transmembrane helix</keyword>
<evidence type="ECO:0000313" key="10">
    <source>
        <dbReference type="Proteomes" id="UP000282529"/>
    </source>
</evidence>
<comment type="caution">
    <text evidence="9">The sequence shown here is derived from an EMBL/GenBank/DDBJ whole genome shotgun (WGS) entry which is preliminary data.</text>
</comment>
<dbReference type="Pfam" id="PF13187">
    <property type="entry name" value="Fer4_9"/>
    <property type="match status" value="1"/>
</dbReference>
<dbReference type="EMBL" id="RQPI01000002">
    <property type="protein sequence ID" value="RQW12718.1"/>
    <property type="molecule type" value="Genomic_DNA"/>
</dbReference>
<keyword evidence="6" id="KW-0411">Iron-sulfur</keyword>
<evidence type="ECO:0000259" key="8">
    <source>
        <dbReference type="PROSITE" id="PS51379"/>
    </source>
</evidence>
<feature type="domain" description="4Fe-4S ferredoxin-type" evidence="8">
    <location>
        <begin position="190"/>
        <end position="221"/>
    </location>
</feature>
<feature type="transmembrane region" description="Helical" evidence="7">
    <location>
        <begin position="139"/>
        <end position="159"/>
    </location>
</feature>
<dbReference type="InterPro" id="IPR051684">
    <property type="entry name" value="Electron_Trans/Redox"/>
</dbReference>
<name>A0A3N9P910_9BACL</name>
<accession>A0A3N9P910</accession>
<dbReference type="Gene3D" id="3.30.70.20">
    <property type="match status" value="1"/>
</dbReference>
<keyword evidence="4" id="KW-0249">Electron transport</keyword>
<keyword evidence="3" id="KW-0479">Metal-binding</keyword>